<protein>
    <submittedName>
        <fullName evidence="1">Uncharacterized protein</fullName>
    </submittedName>
</protein>
<accession>A0A1X7UJV0</accession>
<dbReference type="EnsemblMetazoa" id="Aqu2.1.27768_001">
    <property type="protein sequence ID" value="Aqu2.1.27768_001"/>
    <property type="gene ID" value="Aqu2.1.27768"/>
</dbReference>
<reference evidence="1" key="1">
    <citation type="submission" date="2017-05" db="UniProtKB">
        <authorList>
            <consortium name="EnsemblMetazoa"/>
        </authorList>
    </citation>
    <scope>IDENTIFICATION</scope>
</reference>
<sequence>MHAETITVTDVVSDDCATAESGIVKQSEVLSIACTLNTNNGNNQGETLTPQNEVAQENSPQLLKLAKKMNKRGRPKGAQLFVELHVVTCAMTTDSLIEESEVEVRPAKVPIKCLDENVYIHIPKFFTYDACSLVNDVIGTLQTKVPWTGTI</sequence>
<proteinExistence type="predicted"/>
<organism evidence="1">
    <name type="scientific">Amphimedon queenslandica</name>
    <name type="common">Sponge</name>
    <dbReference type="NCBI Taxonomy" id="400682"/>
    <lineage>
        <taxon>Eukaryota</taxon>
        <taxon>Metazoa</taxon>
        <taxon>Porifera</taxon>
        <taxon>Demospongiae</taxon>
        <taxon>Heteroscleromorpha</taxon>
        <taxon>Haplosclerida</taxon>
        <taxon>Niphatidae</taxon>
        <taxon>Amphimedon</taxon>
    </lineage>
</organism>
<dbReference type="AlphaFoldDB" id="A0A1X7UJV0"/>
<evidence type="ECO:0000313" key="1">
    <source>
        <dbReference type="EnsemblMetazoa" id="Aqu2.1.27768_001"/>
    </source>
</evidence>
<dbReference type="InParanoid" id="A0A1X7UJV0"/>
<name>A0A1X7UJV0_AMPQE</name>